<feature type="transmembrane region" description="Helical" evidence="7">
    <location>
        <begin position="12"/>
        <end position="31"/>
    </location>
</feature>
<dbReference type="GO" id="GO:0005384">
    <property type="term" value="F:manganese ion transmembrane transporter activity"/>
    <property type="evidence" value="ECO:0007669"/>
    <property type="project" value="TreeGrafter"/>
</dbReference>
<evidence type="ECO:0000256" key="5">
    <source>
        <dbReference type="ARBA" id="ARBA00022989"/>
    </source>
</evidence>
<dbReference type="Pfam" id="PF01566">
    <property type="entry name" value="Nramp"/>
    <property type="match status" value="1"/>
</dbReference>
<dbReference type="GO" id="GO:0015293">
    <property type="term" value="F:symporter activity"/>
    <property type="evidence" value="ECO:0007669"/>
    <property type="project" value="UniProtKB-KW"/>
</dbReference>
<name>A0A967E6K4_9FLAO</name>
<reference evidence="8" key="1">
    <citation type="submission" date="2020-03" db="EMBL/GenBank/DDBJ databases">
        <title>Psychroflexus Maritimus sp. nov., isolate from marine sediment.</title>
        <authorList>
            <person name="Zhong Y.-L."/>
        </authorList>
    </citation>
    <scope>NUCLEOTIDE SEQUENCE</scope>
    <source>
        <strain evidence="8">C1</strain>
    </source>
</reference>
<organism evidence="8 9">
    <name type="scientific">Psychroflexus maritimus</name>
    <dbReference type="NCBI Taxonomy" id="2714865"/>
    <lineage>
        <taxon>Bacteria</taxon>
        <taxon>Pseudomonadati</taxon>
        <taxon>Bacteroidota</taxon>
        <taxon>Flavobacteriia</taxon>
        <taxon>Flavobacteriales</taxon>
        <taxon>Flavobacteriaceae</taxon>
        <taxon>Psychroflexus</taxon>
    </lineage>
</organism>
<dbReference type="AlphaFoldDB" id="A0A967E6K4"/>
<feature type="transmembrane region" description="Helical" evidence="7">
    <location>
        <begin position="378"/>
        <end position="399"/>
    </location>
</feature>
<evidence type="ECO:0000313" key="9">
    <source>
        <dbReference type="Proteomes" id="UP000643701"/>
    </source>
</evidence>
<evidence type="ECO:0000256" key="1">
    <source>
        <dbReference type="ARBA" id="ARBA00004141"/>
    </source>
</evidence>
<evidence type="ECO:0000256" key="3">
    <source>
        <dbReference type="ARBA" id="ARBA00022692"/>
    </source>
</evidence>
<keyword evidence="5 7" id="KW-1133">Transmembrane helix</keyword>
<gene>
    <name evidence="8" type="ORF">G7034_06200</name>
</gene>
<feature type="transmembrane region" description="Helical" evidence="7">
    <location>
        <begin position="191"/>
        <end position="213"/>
    </location>
</feature>
<accession>A0A967E6K4</accession>
<dbReference type="EMBL" id="JAANAS010000044">
    <property type="protein sequence ID" value="NGZ89841.1"/>
    <property type="molecule type" value="Genomic_DNA"/>
</dbReference>
<evidence type="ECO:0000313" key="8">
    <source>
        <dbReference type="EMBL" id="NGZ89841.1"/>
    </source>
</evidence>
<protein>
    <submittedName>
        <fullName evidence="8">Divalent metal cation transporter</fullName>
    </submittedName>
</protein>
<feature type="transmembrane region" description="Helical" evidence="7">
    <location>
        <begin position="37"/>
        <end position="58"/>
    </location>
</feature>
<keyword evidence="6 7" id="KW-0472">Membrane</keyword>
<dbReference type="GO" id="GO:0015086">
    <property type="term" value="F:cadmium ion transmembrane transporter activity"/>
    <property type="evidence" value="ECO:0007669"/>
    <property type="project" value="TreeGrafter"/>
</dbReference>
<feature type="transmembrane region" description="Helical" evidence="7">
    <location>
        <begin position="277"/>
        <end position="302"/>
    </location>
</feature>
<dbReference type="GO" id="GO:0005886">
    <property type="term" value="C:plasma membrane"/>
    <property type="evidence" value="ECO:0007669"/>
    <property type="project" value="TreeGrafter"/>
</dbReference>
<evidence type="ECO:0000256" key="6">
    <source>
        <dbReference type="ARBA" id="ARBA00023136"/>
    </source>
</evidence>
<comment type="caution">
    <text evidence="8">The sequence shown here is derived from an EMBL/GenBank/DDBJ whole genome shotgun (WGS) entry which is preliminary data.</text>
</comment>
<feature type="transmembrane region" description="Helical" evidence="7">
    <location>
        <begin position="118"/>
        <end position="140"/>
    </location>
</feature>
<evidence type="ECO:0000256" key="7">
    <source>
        <dbReference type="SAM" id="Phobius"/>
    </source>
</evidence>
<keyword evidence="9" id="KW-1185">Reference proteome</keyword>
<proteinExistence type="predicted"/>
<dbReference type="PANTHER" id="PTHR11706:SF33">
    <property type="entry name" value="NATURAL RESISTANCE-ASSOCIATED MACROPHAGE PROTEIN 2"/>
    <property type="match status" value="1"/>
</dbReference>
<dbReference type="PANTHER" id="PTHR11706">
    <property type="entry name" value="SOLUTE CARRIER PROTEIN FAMILY 11 MEMBER"/>
    <property type="match status" value="1"/>
</dbReference>
<sequence>MKNYFKIGPGAFVAAAFIGPGTITVCSLAGVRFGYELLWALVFSILATVILQGMSARFGIVSRKDLVEAFPVILPNKALLYLATLFVILAIVIGNSAYEAGNIGGASLGFSLIVDSIYVDFFGFSINYIALLIGLLSYLVLSTSNYKKIEKILVILVALMSLSFLTTALITKPDLNQLFGGFVPSLSTENLLSVMAIVGTTIVPYNLFLHAAVVQEKWKNASAMKECQQDTMLAIGLGGLVSMSVLITAAAIPQSEMKNIVDLAETLVPLYGSLAKYLLAFGFFAAGITSTITAAMAAAYVLKSSFKALGHTHKKAYAITWKIVILIGVIFASFSLKPIHLIEVAQVCNAILLPFIAIFLLWIVNSTKIMGIYKNSKLQNIAGIIVVFLCFLLSASLIYKLI</sequence>
<dbReference type="GO" id="GO:0034755">
    <property type="term" value="P:iron ion transmembrane transport"/>
    <property type="evidence" value="ECO:0007669"/>
    <property type="project" value="TreeGrafter"/>
</dbReference>
<feature type="transmembrane region" description="Helical" evidence="7">
    <location>
        <begin position="233"/>
        <end position="252"/>
    </location>
</feature>
<keyword evidence="4" id="KW-0769">Symport</keyword>
<feature type="transmembrane region" description="Helical" evidence="7">
    <location>
        <begin position="314"/>
        <end position="332"/>
    </location>
</feature>
<evidence type="ECO:0000256" key="4">
    <source>
        <dbReference type="ARBA" id="ARBA00022847"/>
    </source>
</evidence>
<dbReference type="NCBIfam" id="NF037982">
    <property type="entry name" value="Nramp_1"/>
    <property type="match status" value="1"/>
</dbReference>
<dbReference type="InterPro" id="IPR001046">
    <property type="entry name" value="NRAMP_fam"/>
</dbReference>
<evidence type="ECO:0000256" key="2">
    <source>
        <dbReference type="ARBA" id="ARBA00022448"/>
    </source>
</evidence>
<dbReference type="Proteomes" id="UP000643701">
    <property type="component" value="Unassembled WGS sequence"/>
</dbReference>
<dbReference type="PRINTS" id="PR00447">
    <property type="entry name" value="NATRESASSCMP"/>
</dbReference>
<dbReference type="RefSeq" id="WP_166400102.1">
    <property type="nucleotide sequence ID" value="NZ_JAANAS010000044.1"/>
</dbReference>
<keyword evidence="3 7" id="KW-0812">Transmembrane</keyword>
<comment type="subcellular location">
    <subcellularLocation>
        <location evidence="1">Membrane</location>
        <topology evidence="1">Multi-pass membrane protein</topology>
    </subcellularLocation>
</comment>
<feature type="transmembrane region" description="Helical" evidence="7">
    <location>
        <begin position="79"/>
        <end position="98"/>
    </location>
</feature>
<feature type="transmembrane region" description="Helical" evidence="7">
    <location>
        <begin position="152"/>
        <end position="171"/>
    </location>
</feature>
<keyword evidence="2" id="KW-0813">Transport</keyword>
<feature type="transmembrane region" description="Helical" evidence="7">
    <location>
        <begin position="344"/>
        <end position="366"/>
    </location>
</feature>